<dbReference type="CDD" id="cd00165">
    <property type="entry name" value="S4"/>
    <property type="match status" value="1"/>
</dbReference>
<dbReference type="GO" id="GO:0003723">
    <property type="term" value="F:RNA binding"/>
    <property type="evidence" value="ECO:0007669"/>
    <property type="project" value="UniProtKB-KW"/>
</dbReference>
<dbReference type="SMART" id="SM00363">
    <property type="entry name" value="S4"/>
    <property type="match status" value="1"/>
</dbReference>
<keyword evidence="1" id="KW-0694">RNA-binding</keyword>
<dbReference type="NCBIfam" id="TIGR02988">
    <property type="entry name" value="YaaA_near_RecF"/>
    <property type="match status" value="1"/>
</dbReference>
<evidence type="ECO:0000313" key="4">
    <source>
        <dbReference type="Proteomes" id="UP000724672"/>
    </source>
</evidence>
<dbReference type="InterPro" id="IPR036986">
    <property type="entry name" value="S4_RNA-bd_sf"/>
</dbReference>
<dbReference type="Proteomes" id="UP000724672">
    <property type="component" value="Unassembled WGS sequence"/>
</dbReference>
<gene>
    <name evidence="3" type="primary">yaaA</name>
    <name evidence="3" type="ORF">GOQ27_12645</name>
</gene>
<dbReference type="InterPro" id="IPR002942">
    <property type="entry name" value="S4_RNA-bd"/>
</dbReference>
<reference evidence="3" key="1">
    <citation type="submission" date="2019-12" db="EMBL/GenBank/DDBJ databases">
        <title>Clostridiaceae gen. nov. sp. nov., isolated from sediment in Xinjiang, China.</title>
        <authorList>
            <person name="Zhang R."/>
        </authorList>
    </citation>
    <scope>NUCLEOTIDE SEQUENCE</scope>
    <source>
        <strain evidence="3">D2Q-11</strain>
    </source>
</reference>
<dbReference type="AlphaFoldDB" id="A0A942Z793"/>
<dbReference type="PROSITE" id="PS50889">
    <property type="entry name" value="S4"/>
    <property type="match status" value="1"/>
</dbReference>
<evidence type="ECO:0000259" key="2">
    <source>
        <dbReference type="SMART" id="SM00363"/>
    </source>
</evidence>
<dbReference type="Gene3D" id="3.10.290.10">
    <property type="entry name" value="RNA-binding S4 domain"/>
    <property type="match status" value="1"/>
</dbReference>
<keyword evidence="4" id="KW-1185">Reference proteome</keyword>
<name>A0A942Z793_9FIRM</name>
<protein>
    <submittedName>
        <fullName evidence="3">S4 domain-containing protein YaaA</fullName>
    </submittedName>
</protein>
<dbReference type="EMBL" id="WSFT01000047">
    <property type="protein sequence ID" value="MBS4539316.1"/>
    <property type="molecule type" value="Genomic_DNA"/>
</dbReference>
<dbReference type="RefSeq" id="WP_203367238.1">
    <property type="nucleotide sequence ID" value="NZ_WSFT01000047.1"/>
</dbReference>
<evidence type="ECO:0000256" key="1">
    <source>
        <dbReference type="PROSITE-ProRule" id="PRU00182"/>
    </source>
</evidence>
<proteinExistence type="predicted"/>
<organism evidence="3 4">
    <name type="scientific">Anaeromonas frigoriresistens</name>
    <dbReference type="NCBI Taxonomy" id="2683708"/>
    <lineage>
        <taxon>Bacteria</taxon>
        <taxon>Bacillati</taxon>
        <taxon>Bacillota</taxon>
        <taxon>Tissierellia</taxon>
        <taxon>Tissierellales</taxon>
        <taxon>Thermohalobacteraceae</taxon>
        <taxon>Anaeromonas</taxon>
    </lineage>
</organism>
<dbReference type="Pfam" id="PF13275">
    <property type="entry name" value="S4_2"/>
    <property type="match status" value="1"/>
</dbReference>
<evidence type="ECO:0000313" key="3">
    <source>
        <dbReference type="EMBL" id="MBS4539316.1"/>
    </source>
</evidence>
<sequence>MKEISIDTEYIKLDQLLKYAAIAQTGGHAKFLIKDGHVKVNNEVCTQRGKKIAKGDIVEVEEEDSIIIK</sequence>
<feature type="domain" description="RNA-binding S4" evidence="2">
    <location>
        <begin position="11"/>
        <end position="67"/>
    </location>
</feature>
<dbReference type="SUPFAM" id="SSF55174">
    <property type="entry name" value="Alpha-L RNA-binding motif"/>
    <property type="match status" value="1"/>
</dbReference>
<comment type="caution">
    <text evidence="3">The sequence shown here is derived from an EMBL/GenBank/DDBJ whole genome shotgun (WGS) entry which is preliminary data.</text>
</comment>
<dbReference type="InterPro" id="IPR014330">
    <property type="entry name" value="RNA-bd_S4-rel_YaaA"/>
</dbReference>
<accession>A0A942Z793</accession>